<dbReference type="PATRIC" id="fig|1246995.3.peg.2390"/>
<dbReference type="STRING" id="1246995.AFR_11735"/>
<dbReference type="HOGENOM" id="CLU_1944085_0_0_11"/>
<gene>
    <name evidence="3" type="ORF">AFR_11735</name>
</gene>
<dbReference type="EMBL" id="CP006272">
    <property type="protein sequence ID" value="AGZ40636.1"/>
    <property type="molecule type" value="Genomic_DNA"/>
</dbReference>
<proteinExistence type="predicted"/>
<accession>U5VYC0</accession>
<keyword evidence="1" id="KW-1133">Transmembrane helix</keyword>
<evidence type="ECO:0000313" key="4">
    <source>
        <dbReference type="Proteomes" id="UP000017746"/>
    </source>
</evidence>
<evidence type="ECO:0000256" key="1">
    <source>
        <dbReference type="SAM" id="Phobius"/>
    </source>
</evidence>
<name>U5VYC0_9ACTN</name>
<evidence type="ECO:0000259" key="2">
    <source>
        <dbReference type="Pfam" id="PF12158"/>
    </source>
</evidence>
<dbReference type="Proteomes" id="UP000017746">
    <property type="component" value="Chromosome"/>
</dbReference>
<dbReference type="Pfam" id="PF12158">
    <property type="entry name" value="DUF3592"/>
    <property type="match status" value="1"/>
</dbReference>
<feature type="domain" description="DUF3592" evidence="2">
    <location>
        <begin position="36"/>
        <end position="100"/>
    </location>
</feature>
<feature type="transmembrane region" description="Helical" evidence="1">
    <location>
        <begin position="107"/>
        <end position="126"/>
    </location>
</feature>
<reference evidence="3 4" key="1">
    <citation type="journal article" date="2014" name="J. Biotechnol.">
        <title>Complete genome sequence of the actinobacterium Actinoplanes friuliensis HAG 010964, producer of the lipopeptide antibiotic friulimycin.</title>
        <authorList>
            <person name="Ruckert C."/>
            <person name="Szczepanowski R."/>
            <person name="Albersmeier A."/>
            <person name="Goesmann A."/>
            <person name="Fischer N."/>
            <person name="Steinkamper A."/>
            <person name="Puhler A."/>
            <person name="Biener R."/>
            <person name="Schwartz D."/>
            <person name="Kalinowski J."/>
        </authorList>
    </citation>
    <scope>NUCLEOTIDE SEQUENCE [LARGE SCALE GENOMIC DNA]</scope>
    <source>
        <strain evidence="3 4">DSM 7358</strain>
    </source>
</reference>
<evidence type="ECO:0000313" key="3">
    <source>
        <dbReference type="EMBL" id="AGZ40636.1"/>
    </source>
</evidence>
<keyword evidence="1" id="KW-0472">Membrane</keyword>
<dbReference type="InterPro" id="IPR021994">
    <property type="entry name" value="DUF3592"/>
</dbReference>
<protein>
    <recommendedName>
        <fullName evidence="2">DUF3592 domain-containing protein</fullName>
    </recommendedName>
</protein>
<keyword evidence="4" id="KW-1185">Reference proteome</keyword>
<dbReference type="KEGG" id="afs:AFR_11735"/>
<organism evidence="3 4">
    <name type="scientific">Actinoplanes friuliensis DSM 7358</name>
    <dbReference type="NCBI Taxonomy" id="1246995"/>
    <lineage>
        <taxon>Bacteria</taxon>
        <taxon>Bacillati</taxon>
        <taxon>Actinomycetota</taxon>
        <taxon>Actinomycetes</taxon>
        <taxon>Micromonosporales</taxon>
        <taxon>Micromonosporaceae</taxon>
        <taxon>Actinoplanes</taxon>
    </lineage>
</organism>
<dbReference type="AlphaFoldDB" id="U5VYC0"/>
<keyword evidence="1" id="KW-0812">Transmembrane</keyword>
<sequence length="129" mass="13864">MVLAAFLVLLGGFVLYRGVRELRHLRKLRREGHQVVGTVTHHERRSPGTRSVVVSYTDDRGATHQLTSSFASSRPAIEVGETVAVRYLPGDPAGASLDEGRENVRSAVLYLVIGLGFPAAGVSLALKGD</sequence>